<feature type="region of interest" description="Disordered" evidence="2">
    <location>
        <begin position="91"/>
        <end position="142"/>
    </location>
</feature>
<accession>A0A2V1EC06</accession>
<proteinExistence type="predicted"/>
<keyword evidence="4" id="KW-1185">Reference proteome</keyword>
<keyword evidence="1" id="KW-0175">Coiled coil</keyword>
<evidence type="ECO:0008006" key="5">
    <source>
        <dbReference type="Google" id="ProtNLM"/>
    </source>
</evidence>
<feature type="compositionally biased region" description="Polar residues" evidence="2">
    <location>
        <begin position="705"/>
        <end position="716"/>
    </location>
</feature>
<protein>
    <recommendedName>
        <fullName evidence="5">UBA domain-containing protein</fullName>
    </recommendedName>
</protein>
<dbReference type="PANTHER" id="PTHR39597">
    <property type="entry name" value="UBA DOMAIN-CONTAINING PROTEIN RUP1"/>
    <property type="match status" value="1"/>
</dbReference>
<dbReference type="Pfam" id="PF14555">
    <property type="entry name" value="UBA_4"/>
    <property type="match status" value="1"/>
</dbReference>
<feature type="compositionally biased region" description="Basic and acidic residues" evidence="2">
    <location>
        <begin position="772"/>
        <end position="787"/>
    </location>
</feature>
<dbReference type="EMBL" id="KZ805303">
    <property type="protein sequence ID" value="PVI07579.1"/>
    <property type="molecule type" value="Genomic_DNA"/>
</dbReference>
<evidence type="ECO:0000256" key="1">
    <source>
        <dbReference type="SAM" id="Coils"/>
    </source>
</evidence>
<sequence>MSTTVDNETLSSFMGVLDGTVTRDQAIHILKLSNNNLETAIDKYFTAGGAEGLQSLLDQPVGNVWDNNAFGADRYGQNDANSTFNIDYAPGYEHYPHSGGPSGAPTRPSSRTSHRSNVSTHAGDAPRQSVETGQESGVIGSTFGPANQDTYYDNAAWAMVPISQSAEYVPDASLWYQSRNSNEPAILKPSTGPQYLPALLTILHSIPLYRNALLSPNIQIDNYWSGSEWWKGNSEAQPRMIDGDAHFASSGELDLIYETQRLMAFLDDTERSYASLETLFKLDAWTQTNITSDEPPNDDLVKFLLRWSQLYKQHHPDAELDGVFRSTINIGNSVQRSFVLDVDVPPVPSIAYNDRHLYDVLDGALFDSDVQSAHIKDASDVLIFRLTSTGDHLDCVIPPVLYADRYLEETKPFVEKMFAQKRQHEEDMIRVDDQIDKLKFHRPNKPDLPTKMIALDMIKASMGAFDPEVAGHQDDANDAAVLAQLKSLYDKVERKLADLEDEKQKACDALKEVSDSFRVPIEQVRQTEDSESLHGNKNTYKLQGVATSSTDYYVLHPKSIESENSSSPQERQWWYVKYDYTNGDDATIIRQEVNIETVCVDASANSGKVLLVYANDAALSLDNIALPTPLQDFVKADNAVLVEEFERNNNTWATTNEPENWVMNDGDGDPPDYDWNSVTATEYHQLNDHKNSANKTGGGGGDADSTMSSTTLTPNTDIDDDLQVVGSDLSSGMQEMKEAKSGITAWAGRTSNASSETVGIEPLKFPEGVGGKAKEGKAAPAPKEKSAGVDGGGVEVPPQMQQGEGKNAVAGGGDGDGDVVMRDVSESFEEKKKKDEAPSPPAPVEERKGG</sequence>
<name>A0A2V1EC06_9PLEO</name>
<feature type="region of interest" description="Disordered" evidence="2">
    <location>
        <begin position="750"/>
        <end position="850"/>
    </location>
</feature>
<evidence type="ECO:0000256" key="2">
    <source>
        <dbReference type="SAM" id="MobiDB-lite"/>
    </source>
</evidence>
<organism evidence="3 4">
    <name type="scientific">Periconia macrospinosa</name>
    <dbReference type="NCBI Taxonomy" id="97972"/>
    <lineage>
        <taxon>Eukaryota</taxon>
        <taxon>Fungi</taxon>
        <taxon>Dikarya</taxon>
        <taxon>Ascomycota</taxon>
        <taxon>Pezizomycotina</taxon>
        <taxon>Dothideomycetes</taxon>
        <taxon>Pleosporomycetidae</taxon>
        <taxon>Pleosporales</taxon>
        <taxon>Massarineae</taxon>
        <taxon>Periconiaceae</taxon>
        <taxon>Periconia</taxon>
    </lineage>
</organism>
<gene>
    <name evidence="3" type="ORF">DM02DRAFT_512187</name>
</gene>
<dbReference type="CDD" id="cd14273">
    <property type="entry name" value="UBA_TAP-C_like"/>
    <property type="match status" value="1"/>
</dbReference>
<feature type="compositionally biased region" description="Basic and acidic residues" evidence="2">
    <location>
        <begin position="819"/>
        <end position="837"/>
    </location>
</feature>
<reference evidence="3 4" key="1">
    <citation type="journal article" date="2018" name="Sci. Rep.">
        <title>Comparative genomics provides insights into the lifestyle and reveals functional heterogeneity of dark septate endophytic fungi.</title>
        <authorList>
            <person name="Knapp D.G."/>
            <person name="Nemeth J.B."/>
            <person name="Barry K."/>
            <person name="Hainaut M."/>
            <person name="Henrissat B."/>
            <person name="Johnson J."/>
            <person name="Kuo A."/>
            <person name="Lim J.H.P."/>
            <person name="Lipzen A."/>
            <person name="Nolan M."/>
            <person name="Ohm R.A."/>
            <person name="Tamas L."/>
            <person name="Grigoriev I.V."/>
            <person name="Spatafora J.W."/>
            <person name="Nagy L.G."/>
            <person name="Kovacs G.M."/>
        </authorList>
    </citation>
    <scope>NUCLEOTIDE SEQUENCE [LARGE SCALE GENOMIC DNA]</scope>
    <source>
        <strain evidence="3 4">DSE2036</strain>
    </source>
</reference>
<evidence type="ECO:0000313" key="4">
    <source>
        <dbReference type="Proteomes" id="UP000244855"/>
    </source>
</evidence>
<dbReference type="Proteomes" id="UP000244855">
    <property type="component" value="Unassembled WGS sequence"/>
</dbReference>
<dbReference type="STRING" id="97972.A0A2V1EC06"/>
<dbReference type="GO" id="GO:0005634">
    <property type="term" value="C:nucleus"/>
    <property type="evidence" value="ECO:0007669"/>
    <property type="project" value="TreeGrafter"/>
</dbReference>
<dbReference type="AlphaFoldDB" id="A0A2V1EC06"/>
<dbReference type="OrthoDB" id="4489171at2759"/>
<dbReference type="GO" id="GO:0005829">
    <property type="term" value="C:cytosol"/>
    <property type="evidence" value="ECO:0007669"/>
    <property type="project" value="TreeGrafter"/>
</dbReference>
<dbReference type="InterPro" id="IPR055335">
    <property type="entry name" value="Ucp6/RUP1"/>
</dbReference>
<evidence type="ECO:0000313" key="3">
    <source>
        <dbReference type="EMBL" id="PVI07579.1"/>
    </source>
</evidence>
<feature type="coiled-coil region" evidence="1">
    <location>
        <begin position="482"/>
        <end position="516"/>
    </location>
</feature>
<dbReference type="GO" id="GO:0016579">
    <property type="term" value="P:protein deubiquitination"/>
    <property type="evidence" value="ECO:0007669"/>
    <property type="project" value="TreeGrafter"/>
</dbReference>
<feature type="region of interest" description="Disordered" evidence="2">
    <location>
        <begin position="687"/>
        <end position="722"/>
    </location>
</feature>
<dbReference type="PANTHER" id="PTHR39597:SF1">
    <property type="entry name" value="UBA DOMAIN-CONTAINING PROTEIN RUP1"/>
    <property type="match status" value="1"/>
</dbReference>